<dbReference type="Proteomes" id="UP000712713">
    <property type="component" value="Unassembled WGS sequence"/>
</dbReference>
<dbReference type="EMBL" id="DYZF01000073">
    <property type="protein sequence ID" value="HJE50960.1"/>
    <property type="molecule type" value="Genomic_DNA"/>
</dbReference>
<reference evidence="1" key="2">
    <citation type="submission" date="2021-09" db="EMBL/GenBank/DDBJ databases">
        <authorList>
            <person name="Gilroy R."/>
        </authorList>
    </citation>
    <scope>NUCLEOTIDE SEQUENCE</scope>
    <source>
        <strain evidence="1">ChiGjej3B3-7470</strain>
    </source>
</reference>
<gene>
    <name evidence="1" type="ORF">K8V15_03110</name>
</gene>
<name>A0A921JQ44_9ACTN</name>
<evidence type="ECO:0000313" key="2">
    <source>
        <dbReference type="Proteomes" id="UP000712713"/>
    </source>
</evidence>
<proteinExistence type="predicted"/>
<sequence>MKETPPSIRIRVHDDVSGDDLMPLLLGIEEEGVPVELTRHGELNPLKLAHAAAIESKLGIGIGIALDYVVITTEKLPEDRPYIARFLSEADGRLFGGNAARVVKRIPLRGFGGGYTYENQEEGNY</sequence>
<protein>
    <submittedName>
        <fullName evidence="1">Glycerol dehydratase reactivase beta/small subunit family protein</fullName>
    </submittedName>
</protein>
<organism evidence="1 2">
    <name type="scientific">Tessaracoccus flavescens</name>
    <dbReference type="NCBI Taxonomy" id="399497"/>
    <lineage>
        <taxon>Bacteria</taxon>
        <taxon>Bacillati</taxon>
        <taxon>Actinomycetota</taxon>
        <taxon>Actinomycetes</taxon>
        <taxon>Propionibacteriales</taxon>
        <taxon>Propionibacteriaceae</taxon>
        <taxon>Tessaracoccus</taxon>
    </lineage>
</organism>
<dbReference type="InterPro" id="IPR003208">
    <property type="entry name" value="Dehydtase/Dehydtase_re"/>
</dbReference>
<reference evidence="1" key="1">
    <citation type="journal article" date="2021" name="PeerJ">
        <title>Extensive microbial diversity within the chicken gut microbiome revealed by metagenomics and culture.</title>
        <authorList>
            <person name="Gilroy R."/>
            <person name="Ravi A."/>
            <person name="Getino M."/>
            <person name="Pursley I."/>
            <person name="Horton D.L."/>
            <person name="Alikhan N.F."/>
            <person name="Baker D."/>
            <person name="Gharbi K."/>
            <person name="Hall N."/>
            <person name="Watson M."/>
            <person name="Adriaenssens E.M."/>
            <person name="Foster-Nyarko E."/>
            <person name="Jarju S."/>
            <person name="Secka A."/>
            <person name="Antonio M."/>
            <person name="Oren A."/>
            <person name="Chaudhuri R.R."/>
            <person name="La Ragione R."/>
            <person name="Hildebrand F."/>
            <person name="Pallen M.J."/>
        </authorList>
    </citation>
    <scope>NUCLEOTIDE SEQUENCE</scope>
    <source>
        <strain evidence="1">ChiGjej3B3-7470</strain>
    </source>
</reference>
<dbReference type="Gene3D" id="3.40.50.10150">
    <property type="entry name" value="B12-dependent dehydatase associated subunit"/>
    <property type="match status" value="1"/>
</dbReference>
<dbReference type="AlphaFoldDB" id="A0A921JQ44"/>
<dbReference type="SUPFAM" id="SSF52968">
    <property type="entry name" value="B12-dependent dehydatase associated subunit"/>
    <property type="match status" value="1"/>
</dbReference>
<evidence type="ECO:0000313" key="1">
    <source>
        <dbReference type="EMBL" id="HJE50960.1"/>
    </source>
</evidence>
<accession>A0A921JQ44</accession>
<dbReference type="Pfam" id="PF02288">
    <property type="entry name" value="Dehydratase_MU"/>
    <property type="match status" value="1"/>
</dbReference>
<comment type="caution">
    <text evidence="1">The sequence shown here is derived from an EMBL/GenBank/DDBJ whole genome shotgun (WGS) entry which is preliminary data.</text>
</comment>
<dbReference type="InterPro" id="IPR010254">
    <property type="entry name" value="B12-dep_deHydtase_bsu"/>
</dbReference>